<organism evidence="2">
    <name type="scientific">marine metagenome</name>
    <dbReference type="NCBI Taxonomy" id="408172"/>
    <lineage>
        <taxon>unclassified sequences</taxon>
        <taxon>metagenomes</taxon>
        <taxon>ecological metagenomes</taxon>
    </lineage>
</organism>
<reference evidence="2" key="1">
    <citation type="submission" date="2018-05" db="EMBL/GenBank/DDBJ databases">
        <authorList>
            <person name="Lanie J.A."/>
            <person name="Ng W.-L."/>
            <person name="Kazmierczak K.M."/>
            <person name="Andrzejewski T.M."/>
            <person name="Davidsen T.M."/>
            <person name="Wayne K.J."/>
            <person name="Tettelin H."/>
            <person name="Glass J.I."/>
            <person name="Rusch D."/>
            <person name="Podicherti R."/>
            <person name="Tsui H.-C.T."/>
            <person name="Winkler M.E."/>
        </authorList>
    </citation>
    <scope>NUCLEOTIDE SEQUENCE</scope>
</reference>
<sequence length="37" mass="4472">MNAKSIRSKKSDFQLIVIVYPIVYFYHMIDCLYKDND</sequence>
<accession>A0A381ZZE0</accession>
<keyword evidence="1" id="KW-0472">Membrane</keyword>
<protein>
    <submittedName>
        <fullName evidence="2">Uncharacterized protein</fullName>
    </submittedName>
</protein>
<keyword evidence="1" id="KW-0812">Transmembrane</keyword>
<evidence type="ECO:0000313" key="2">
    <source>
        <dbReference type="EMBL" id="SVA94610.1"/>
    </source>
</evidence>
<dbReference type="AlphaFoldDB" id="A0A381ZZE0"/>
<gene>
    <name evidence="2" type="ORF">METZ01_LOCUS147464</name>
</gene>
<proteinExistence type="predicted"/>
<evidence type="ECO:0000256" key="1">
    <source>
        <dbReference type="SAM" id="Phobius"/>
    </source>
</evidence>
<feature type="transmembrane region" description="Helical" evidence="1">
    <location>
        <begin position="12"/>
        <end position="29"/>
    </location>
</feature>
<keyword evidence="1" id="KW-1133">Transmembrane helix</keyword>
<dbReference type="EMBL" id="UINC01023277">
    <property type="protein sequence ID" value="SVA94610.1"/>
    <property type="molecule type" value="Genomic_DNA"/>
</dbReference>
<name>A0A381ZZE0_9ZZZZ</name>